<evidence type="ECO:0000313" key="3">
    <source>
        <dbReference type="Proteomes" id="UP000447873"/>
    </source>
</evidence>
<feature type="chain" id="PRO_5034508131" evidence="1">
    <location>
        <begin position="17"/>
        <end position="411"/>
    </location>
</feature>
<keyword evidence="1" id="KW-0732">Signal</keyword>
<sequence length="411" mass="43227">MKTGTLFFLGPLAVFAAPTVLETRQSPGLLSAGATALLKEMAPFKTESAPPTVKRPGAKRIKIFYGPIELLGANVTRAWSPFRMDPKGNSWTNIAGGLPSDITVLSANTTLQYEDGSNAGLETGVYNHHVMFGDVTRRSIVPLVCVNPAWSTAGKSTNDGPGGGHGGMNMGGGGHGGGPASMPMSVFMGTSADTGTTGATQFSTPDGMFNSDKGYYLTPETKIIMAGEVVNYTNETKKIFAVSDMEYIPGKPEGLLETAVMIASVTQCDINQNLKAPEGKTQFGFTSKEMEITGDGWILTRRGHVHDGGTTVSIIVNNATICDSTAIYGTNGQTLKNADGSQWQTVSAMSECNEPTKVKKGDKVVIDARYDLDLHPARKHIGGGMAEEMGMMSFLFASDPGGKGGGVPPLV</sequence>
<proteinExistence type="predicted"/>
<accession>A0A8H3UNA7</accession>
<gene>
    <name evidence="2" type="ORF">EG328_005046</name>
</gene>
<feature type="signal peptide" evidence="1">
    <location>
        <begin position="1"/>
        <end position="16"/>
    </location>
</feature>
<dbReference type="Proteomes" id="UP000447873">
    <property type="component" value="Unassembled WGS sequence"/>
</dbReference>
<evidence type="ECO:0000313" key="2">
    <source>
        <dbReference type="EMBL" id="KAE9972396.1"/>
    </source>
</evidence>
<comment type="caution">
    <text evidence="2">The sequence shown here is derived from an EMBL/GenBank/DDBJ whole genome shotgun (WGS) entry which is preliminary data.</text>
</comment>
<dbReference type="AlphaFoldDB" id="A0A8H3UNA7"/>
<protein>
    <submittedName>
        <fullName evidence="2">Uncharacterized protein</fullName>
    </submittedName>
</protein>
<organism evidence="2 3">
    <name type="scientific">Venturia inaequalis</name>
    <name type="common">Apple scab fungus</name>
    <dbReference type="NCBI Taxonomy" id="5025"/>
    <lineage>
        <taxon>Eukaryota</taxon>
        <taxon>Fungi</taxon>
        <taxon>Dikarya</taxon>
        <taxon>Ascomycota</taxon>
        <taxon>Pezizomycotina</taxon>
        <taxon>Dothideomycetes</taxon>
        <taxon>Pleosporomycetidae</taxon>
        <taxon>Venturiales</taxon>
        <taxon>Venturiaceae</taxon>
        <taxon>Venturia</taxon>
    </lineage>
</organism>
<dbReference type="EMBL" id="WNWS01000270">
    <property type="protein sequence ID" value="KAE9972396.1"/>
    <property type="molecule type" value="Genomic_DNA"/>
</dbReference>
<reference evidence="2 3" key="1">
    <citation type="submission" date="2018-12" db="EMBL/GenBank/DDBJ databases">
        <title>Venturia inaequalis Genome Resource.</title>
        <authorList>
            <person name="Lichtner F.J."/>
        </authorList>
    </citation>
    <scope>NUCLEOTIDE SEQUENCE [LARGE SCALE GENOMIC DNA]</scope>
    <source>
        <strain evidence="2 3">120213</strain>
    </source>
</reference>
<name>A0A8H3UNA7_VENIN</name>
<evidence type="ECO:0000256" key="1">
    <source>
        <dbReference type="SAM" id="SignalP"/>
    </source>
</evidence>